<evidence type="ECO:0000256" key="3">
    <source>
        <dbReference type="ARBA" id="ARBA00022833"/>
    </source>
</evidence>
<feature type="non-terminal residue" evidence="6">
    <location>
        <position position="1"/>
    </location>
</feature>
<dbReference type="Proteomes" id="UP000681722">
    <property type="component" value="Unassembled WGS sequence"/>
</dbReference>
<dbReference type="EMBL" id="CAJOBC010087422">
    <property type="protein sequence ID" value="CAF4356498.1"/>
    <property type="molecule type" value="Genomic_DNA"/>
</dbReference>
<protein>
    <recommendedName>
        <fullName evidence="5">CENP-V/GFA domain-containing protein</fullName>
    </recommendedName>
</protein>
<dbReference type="GO" id="GO:0046872">
    <property type="term" value="F:metal ion binding"/>
    <property type="evidence" value="ECO:0007669"/>
    <property type="project" value="UniProtKB-KW"/>
</dbReference>
<dbReference type="Proteomes" id="UP000663829">
    <property type="component" value="Unassembled WGS sequence"/>
</dbReference>
<dbReference type="InterPro" id="IPR011057">
    <property type="entry name" value="Mss4-like_sf"/>
</dbReference>
<reference evidence="6" key="1">
    <citation type="submission" date="2021-02" db="EMBL/GenBank/DDBJ databases">
        <authorList>
            <person name="Nowell W R."/>
        </authorList>
    </citation>
    <scope>NUCLEOTIDE SEQUENCE</scope>
</reference>
<dbReference type="PANTHER" id="PTHR33337:SF40">
    <property type="entry name" value="CENP-V_GFA DOMAIN-CONTAINING PROTEIN-RELATED"/>
    <property type="match status" value="1"/>
</dbReference>
<sequence length="105" mass="11673">KTSGALLSYNVIVGETDAQIQGEPKVYDDQNTYSGNRIQRGFCPNCGSPIYGKTPNLAGMMIIRLGLFIDQLPKPGIELFCKYRPEWQEAIEGIKEYPVIMAKSS</sequence>
<dbReference type="SUPFAM" id="SSF51316">
    <property type="entry name" value="Mss4-like"/>
    <property type="match status" value="1"/>
</dbReference>
<evidence type="ECO:0000256" key="2">
    <source>
        <dbReference type="ARBA" id="ARBA00022723"/>
    </source>
</evidence>
<evidence type="ECO:0000256" key="1">
    <source>
        <dbReference type="ARBA" id="ARBA00005495"/>
    </source>
</evidence>
<evidence type="ECO:0000313" key="8">
    <source>
        <dbReference type="Proteomes" id="UP000663829"/>
    </source>
</evidence>
<dbReference type="OrthoDB" id="9985472at2759"/>
<comment type="caution">
    <text evidence="6">The sequence shown here is derived from an EMBL/GenBank/DDBJ whole genome shotgun (WGS) entry which is preliminary data.</text>
</comment>
<dbReference type="Pfam" id="PF04828">
    <property type="entry name" value="GFA"/>
    <property type="match status" value="1"/>
</dbReference>
<accession>A0A815SSQ2</accession>
<evidence type="ECO:0000313" key="6">
    <source>
        <dbReference type="EMBL" id="CAF1493733.1"/>
    </source>
</evidence>
<keyword evidence="4" id="KW-0456">Lyase</keyword>
<gene>
    <name evidence="6" type="ORF">GPM918_LOCUS36374</name>
    <name evidence="7" type="ORF">SRO942_LOCUS37109</name>
</gene>
<evidence type="ECO:0000256" key="4">
    <source>
        <dbReference type="ARBA" id="ARBA00023239"/>
    </source>
</evidence>
<dbReference type="GO" id="GO:0016846">
    <property type="term" value="F:carbon-sulfur lyase activity"/>
    <property type="evidence" value="ECO:0007669"/>
    <property type="project" value="InterPro"/>
</dbReference>
<dbReference type="EMBL" id="CAJNOQ010021926">
    <property type="protein sequence ID" value="CAF1493733.1"/>
    <property type="molecule type" value="Genomic_DNA"/>
</dbReference>
<proteinExistence type="inferred from homology"/>
<keyword evidence="2" id="KW-0479">Metal-binding</keyword>
<evidence type="ECO:0000313" key="7">
    <source>
        <dbReference type="EMBL" id="CAF4356498.1"/>
    </source>
</evidence>
<comment type="similarity">
    <text evidence="1">Belongs to the Gfa family.</text>
</comment>
<dbReference type="Gene3D" id="3.90.1590.10">
    <property type="entry name" value="glutathione-dependent formaldehyde- activating enzyme (gfa)"/>
    <property type="match status" value="1"/>
</dbReference>
<keyword evidence="3" id="KW-0862">Zinc</keyword>
<dbReference type="InterPro" id="IPR006913">
    <property type="entry name" value="CENP-V/GFA"/>
</dbReference>
<evidence type="ECO:0000259" key="5">
    <source>
        <dbReference type="Pfam" id="PF04828"/>
    </source>
</evidence>
<dbReference type="PANTHER" id="PTHR33337">
    <property type="entry name" value="GFA DOMAIN-CONTAINING PROTEIN"/>
    <property type="match status" value="1"/>
</dbReference>
<keyword evidence="8" id="KW-1185">Reference proteome</keyword>
<name>A0A815SSQ2_9BILA</name>
<dbReference type="AlphaFoldDB" id="A0A815SSQ2"/>
<feature type="domain" description="CENP-V/GFA" evidence="5">
    <location>
        <begin position="1"/>
        <end position="82"/>
    </location>
</feature>
<organism evidence="6 8">
    <name type="scientific">Didymodactylos carnosus</name>
    <dbReference type="NCBI Taxonomy" id="1234261"/>
    <lineage>
        <taxon>Eukaryota</taxon>
        <taxon>Metazoa</taxon>
        <taxon>Spiralia</taxon>
        <taxon>Gnathifera</taxon>
        <taxon>Rotifera</taxon>
        <taxon>Eurotatoria</taxon>
        <taxon>Bdelloidea</taxon>
        <taxon>Philodinida</taxon>
        <taxon>Philodinidae</taxon>
        <taxon>Didymodactylos</taxon>
    </lineage>
</organism>